<name>A0A1Y2N4Y7_PSEAH</name>
<dbReference type="EMBL" id="MIGB01000005">
    <property type="protein sequence ID" value="OSY42506.1"/>
    <property type="molecule type" value="Genomic_DNA"/>
</dbReference>
<dbReference type="AlphaFoldDB" id="A0A1Y2N4Y7"/>
<keyword evidence="2" id="KW-0812">Transmembrane</keyword>
<feature type="compositionally biased region" description="Low complexity" evidence="1">
    <location>
        <begin position="125"/>
        <end position="139"/>
    </location>
</feature>
<keyword evidence="2" id="KW-0472">Membrane</keyword>
<sequence length="196" mass="20492">MNRPRRVAVTAPPEPGLRSRPVPSRPVPETLLDPARAELARSTRRAQVRRAVLTLVCGGLLLLGVPVLLRLAPGLSEWRVAGLPLGWIVVAWVPYPLLALLAWWHLRGAERAERSGGDRIAVIEAGSPDGADPDGAVPDHSVARPATGLLPAPGSADLPDDAAQGRNPDSSASAGSEPDATDTTVQPAADHRAPST</sequence>
<feature type="transmembrane region" description="Helical" evidence="2">
    <location>
        <begin position="84"/>
        <end position="104"/>
    </location>
</feature>
<protein>
    <recommendedName>
        <fullName evidence="5">DUF485 domain-containing protein</fullName>
    </recommendedName>
</protein>
<comment type="caution">
    <text evidence="3">The sequence shown here is derived from an EMBL/GenBank/DDBJ whole genome shotgun (WGS) entry which is preliminary data.</text>
</comment>
<evidence type="ECO:0000256" key="2">
    <source>
        <dbReference type="SAM" id="Phobius"/>
    </source>
</evidence>
<evidence type="ECO:0000313" key="3">
    <source>
        <dbReference type="EMBL" id="OSY42506.1"/>
    </source>
</evidence>
<gene>
    <name evidence="3" type="ORF">BG845_01426</name>
</gene>
<feature type="transmembrane region" description="Helical" evidence="2">
    <location>
        <begin position="51"/>
        <end position="72"/>
    </location>
</feature>
<dbReference type="STRING" id="2074.BG845_01426"/>
<keyword evidence="2" id="KW-1133">Transmembrane helix</keyword>
<organism evidence="3 4">
    <name type="scientific">Pseudonocardia autotrophica</name>
    <name type="common">Amycolata autotrophica</name>
    <name type="synonym">Nocardia autotrophica</name>
    <dbReference type="NCBI Taxonomy" id="2074"/>
    <lineage>
        <taxon>Bacteria</taxon>
        <taxon>Bacillati</taxon>
        <taxon>Actinomycetota</taxon>
        <taxon>Actinomycetes</taxon>
        <taxon>Pseudonocardiales</taxon>
        <taxon>Pseudonocardiaceae</taxon>
        <taxon>Pseudonocardia</taxon>
    </lineage>
</organism>
<accession>A0A1Y2N4Y7</accession>
<proteinExistence type="predicted"/>
<evidence type="ECO:0000256" key="1">
    <source>
        <dbReference type="SAM" id="MobiDB-lite"/>
    </source>
</evidence>
<feature type="region of interest" description="Disordered" evidence="1">
    <location>
        <begin position="1"/>
        <end position="26"/>
    </location>
</feature>
<reference evidence="3 4" key="1">
    <citation type="submission" date="2016-09" db="EMBL/GenBank/DDBJ databases">
        <title>Pseudonocardia autotrophica DSM535, a candidate organism with high potential of specific P450 cytochromes.</title>
        <authorList>
            <person name="Grumaz C."/>
            <person name="Vainshtein Y."/>
            <person name="Kirstahler P."/>
            <person name="Sohn K."/>
        </authorList>
    </citation>
    <scope>NUCLEOTIDE SEQUENCE [LARGE SCALE GENOMIC DNA]</scope>
    <source>
        <strain evidence="3 4">DSM 535</strain>
    </source>
</reference>
<dbReference type="OrthoDB" id="5194333at2"/>
<dbReference type="Proteomes" id="UP000194360">
    <property type="component" value="Unassembled WGS sequence"/>
</dbReference>
<evidence type="ECO:0000313" key="4">
    <source>
        <dbReference type="Proteomes" id="UP000194360"/>
    </source>
</evidence>
<dbReference type="RefSeq" id="WP_085911712.1">
    <property type="nucleotide sequence ID" value="NZ_AP018920.1"/>
</dbReference>
<evidence type="ECO:0008006" key="5">
    <source>
        <dbReference type="Google" id="ProtNLM"/>
    </source>
</evidence>
<keyword evidence="4" id="KW-1185">Reference proteome</keyword>
<feature type="region of interest" description="Disordered" evidence="1">
    <location>
        <begin position="123"/>
        <end position="196"/>
    </location>
</feature>